<dbReference type="EMBL" id="JBBWWQ010000009">
    <property type="protein sequence ID" value="KAK8938828.1"/>
    <property type="molecule type" value="Genomic_DNA"/>
</dbReference>
<feature type="region of interest" description="Disordered" evidence="1">
    <location>
        <begin position="285"/>
        <end position="315"/>
    </location>
</feature>
<name>A0AAP0BGV0_9ASPA</name>
<dbReference type="PANTHER" id="PTHR47186:SF3">
    <property type="entry name" value="OS09G0267800 PROTEIN"/>
    <property type="match status" value="1"/>
</dbReference>
<dbReference type="Proteomes" id="UP001418222">
    <property type="component" value="Unassembled WGS sequence"/>
</dbReference>
<protein>
    <submittedName>
        <fullName evidence="2">Uncharacterized protein</fullName>
    </submittedName>
</protein>
<keyword evidence="3" id="KW-1185">Reference proteome</keyword>
<dbReference type="InterPro" id="IPR032675">
    <property type="entry name" value="LRR_dom_sf"/>
</dbReference>
<gene>
    <name evidence="2" type="ORF">KSP39_PZI011705</name>
</gene>
<dbReference type="AlphaFoldDB" id="A0AAP0BGV0"/>
<dbReference type="SUPFAM" id="SSF52058">
    <property type="entry name" value="L domain-like"/>
    <property type="match status" value="1"/>
</dbReference>
<evidence type="ECO:0000256" key="1">
    <source>
        <dbReference type="SAM" id="MobiDB-lite"/>
    </source>
</evidence>
<dbReference type="PANTHER" id="PTHR47186">
    <property type="entry name" value="LEUCINE-RICH REPEAT-CONTAINING PROTEIN 57"/>
    <property type="match status" value="1"/>
</dbReference>
<comment type="caution">
    <text evidence="2">The sequence shown here is derived from an EMBL/GenBank/DDBJ whole genome shotgun (WGS) entry which is preliminary data.</text>
</comment>
<evidence type="ECO:0000313" key="3">
    <source>
        <dbReference type="Proteomes" id="UP001418222"/>
    </source>
</evidence>
<accession>A0AAP0BGV0</accession>
<reference evidence="2 3" key="1">
    <citation type="journal article" date="2022" name="Nat. Plants">
        <title>Genomes of leafy and leafless Platanthera orchids illuminate the evolution of mycoheterotrophy.</title>
        <authorList>
            <person name="Li M.H."/>
            <person name="Liu K.W."/>
            <person name="Li Z."/>
            <person name="Lu H.C."/>
            <person name="Ye Q.L."/>
            <person name="Zhang D."/>
            <person name="Wang J.Y."/>
            <person name="Li Y.F."/>
            <person name="Zhong Z.M."/>
            <person name="Liu X."/>
            <person name="Yu X."/>
            <person name="Liu D.K."/>
            <person name="Tu X.D."/>
            <person name="Liu B."/>
            <person name="Hao Y."/>
            <person name="Liao X.Y."/>
            <person name="Jiang Y.T."/>
            <person name="Sun W.H."/>
            <person name="Chen J."/>
            <person name="Chen Y.Q."/>
            <person name="Ai Y."/>
            <person name="Zhai J.W."/>
            <person name="Wu S.S."/>
            <person name="Zhou Z."/>
            <person name="Hsiao Y.Y."/>
            <person name="Wu W.L."/>
            <person name="Chen Y.Y."/>
            <person name="Lin Y.F."/>
            <person name="Hsu J.L."/>
            <person name="Li C.Y."/>
            <person name="Wang Z.W."/>
            <person name="Zhao X."/>
            <person name="Zhong W.Y."/>
            <person name="Ma X.K."/>
            <person name="Ma L."/>
            <person name="Huang J."/>
            <person name="Chen G.Z."/>
            <person name="Huang M.Z."/>
            <person name="Huang L."/>
            <person name="Peng D.H."/>
            <person name="Luo Y.B."/>
            <person name="Zou S.Q."/>
            <person name="Chen S.P."/>
            <person name="Lan S."/>
            <person name="Tsai W.C."/>
            <person name="Van de Peer Y."/>
            <person name="Liu Z.J."/>
        </authorList>
    </citation>
    <scope>NUCLEOTIDE SEQUENCE [LARGE SCALE GENOMIC DNA]</scope>
    <source>
        <strain evidence="2">Lor287</strain>
    </source>
</reference>
<evidence type="ECO:0000313" key="2">
    <source>
        <dbReference type="EMBL" id="KAK8938828.1"/>
    </source>
</evidence>
<organism evidence="2 3">
    <name type="scientific">Platanthera zijinensis</name>
    <dbReference type="NCBI Taxonomy" id="2320716"/>
    <lineage>
        <taxon>Eukaryota</taxon>
        <taxon>Viridiplantae</taxon>
        <taxon>Streptophyta</taxon>
        <taxon>Embryophyta</taxon>
        <taxon>Tracheophyta</taxon>
        <taxon>Spermatophyta</taxon>
        <taxon>Magnoliopsida</taxon>
        <taxon>Liliopsida</taxon>
        <taxon>Asparagales</taxon>
        <taxon>Orchidaceae</taxon>
        <taxon>Orchidoideae</taxon>
        <taxon>Orchideae</taxon>
        <taxon>Orchidinae</taxon>
        <taxon>Platanthera</taxon>
    </lineage>
</organism>
<dbReference type="Gene3D" id="3.80.10.10">
    <property type="entry name" value="Ribonuclease Inhibitor"/>
    <property type="match status" value="1"/>
</dbReference>
<proteinExistence type="predicted"/>
<sequence>MEDIHAILILIAKLTKYHMGTSSKLAEITDSLAFMGMERTSGEEASKELGEDETIFLYESEFLKITELQRQHLYSGVGEIEVPKIDKMTTSSWFPTNYRNLETLILRECFSFTSSYFSQLFKATTSLICLDLSYSIKQDLPSSLPSSIRHLVNLRYLDLSNTRIQMLQLELRYLQQLRFLLLRNLNEIIIPDGVLENLLKLSVANLIGTRIENWEHLFTQLGRLKGTGIVLETIYALHQLARLPNAQIWRLELRDLWGSAEGIVWGGLRNIEALARAVDGEERGRRSLGAAGGEQSTPSYARRGEKQINEDPCTC</sequence>